<dbReference type="SUPFAM" id="SSF53590">
    <property type="entry name" value="Nucleoside hydrolase"/>
    <property type="match status" value="1"/>
</dbReference>
<name>A0A6J4QR53_9ACTN</name>
<dbReference type="GO" id="GO:0045437">
    <property type="term" value="F:uridine nucleosidase activity"/>
    <property type="evidence" value="ECO:0007669"/>
    <property type="project" value="UniProtKB-ARBA"/>
</dbReference>
<dbReference type="PROSITE" id="PS01247">
    <property type="entry name" value="IUNH"/>
    <property type="match status" value="1"/>
</dbReference>
<dbReference type="InterPro" id="IPR023186">
    <property type="entry name" value="IUNH"/>
</dbReference>
<dbReference type="GO" id="GO:0006152">
    <property type="term" value="P:purine nucleoside catabolic process"/>
    <property type="evidence" value="ECO:0007669"/>
    <property type="project" value="TreeGrafter"/>
</dbReference>
<dbReference type="PANTHER" id="PTHR12304:SF4">
    <property type="entry name" value="URIDINE NUCLEOSIDASE"/>
    <property type="match status" value="1"/>
</dbReference>
<evidence type="ECO:0000259" key="3">
    <source>
        <dbReference type="Pfam" id="PF01156"/>
    </source>
</evidence>
<organism evidence="4">
    <name type="scientific">uncultured Rubrobacteraceae bacterium</name>
    <dbReference type="NCBI Taxonomy" id="349277"/>
    <lineage>
        <taxon>Bacteria</taxon>
        <taxon>Bacillati</taxon>
        <taxon>Actinomycetota</taxon>
        <taxon>Rubrobacteria</taxon>
        <taxon>Rubrobacterales</taxon>
        <taxon>Rubrobacteraceae</taxon>
        <taxon>environmental samples</taxon>
    </lineage>
</organism>
<dbReference type="EMBL" id="CADCVE010000030">
    <property type="protein sequence ID" value="CAA9451078.1"/>
    <property type="molecule type" value="Genomic_DNA"/>
</dbReference>
<evidence type="ECO:0000313" key="4">
    <source>
        <dbReference type="EMBL" id="CAA9451078.1"/>
    </source>
</evidence>
<accession>A0A6J4QR53</accession>
<dbReference type="InterPro" id="IPR015910">
    <property type="entry name" value="I/U_nuclsd_hydro_CS"/>
</dbReference>
<dbReference type="CDD" id="cd02651">
    <property type="entry name" value="nuc_hydro_IU_UC_XIUA"/>
    <property type="match status" value="1"/>
</dbReference>
<dbReference type="Gene3D" id="3.90.245.10">
    <property type="entry name" value="Ribonucleoside hydrolase-like"/>
    <property type="match status" value="1"/>
</dbReference>
<dbReference type="GO" id="GO:0005829">
    <property type="term" value="C:cytosol"/>
    <property type="evidence" value="ECO:0007669"/>
    <property type="project" value="TreeGrafter"/>
</dbReference>
<protein>
    <submittedName>
        <fullName evidence="4">Pyrimidine-specific ribonucleoside hydrolase RihB</fullName>
        <ecNumber evidence="4">3.2.2.8</ecNumber>
    </submittedName>
</protein>
<dbReference type="GO" id="GO:0008477">
    <property type="term" value="F:purine nucleosidase activity"/>
    <property type="evidence" value="ECO:0007669"/>
    <property type="project" value="TreeGrafter"/>
</dbReference>
<reference evidence="4" key="1">
    <citation type="submission" date="2020-02" db="EMBL/GenBank/DDBJ databases">
        <authorList>
            <person name="Meier V. D."/>
        </authorList>
    </citation>
    <scope>NUCLEOTIDE SEQUENCE</scope>
    <source>
        <strain evidence="4">AVDCRST_MAG28</strain>
    </source>
</reference>
<dbReference type="EC" id="3.2.2.8" evidence="4"/>
<proteinExistence type="predicted"/>
<dbReference type="Pfam" id="PF01156">
    <property type="entry name" value="IU_nuc_hydro"/>
    <property type="match status" value="1"/>
</dbReference>
<dbReference type="PANTHER" id="PTHR12304">
    <property type="entry name" value="INOSINE-URIDINE PREFERRING NUCLEOSIDE HYDROLASE"/>
    <property type="match status" value="1"/>
</dbReference>
<keyword evidence="2 4" id="KW-0326">Glycosidase</keyword>
<evidence type="ECO:0000256" key="2">
    <source>
        <dbReference type="ARBA" id="ARBA00023295"/>
    </source>
</evidence>
<keyword evidence="1 4" id="KW-0378">Hydrolase</keyword>
<feature type="domain" description="Inosine/uridine-preferring nucleoside hydrolase" evidence="3">
    <location>
        <begin position="21"/>
        <end position="314"/>
    </location>
</feature>
<dbReference type="InterPro" id="IPR001910">
    <property type="entry name" value="Inosine/uridine_hydrolase_dom"/>
</dbReference>
<dbReference type="AlphaFoldDB" id="A0A6J4QR53"/>
<dbReference type="InterPro" id="IPR036452">
    <property type="entry name" value="Ribo_hydro-like"/>
</dbReference>
<sequence length="326" mass="34857">MFAFAGWHPFCYHQAMTVTPVLLDVDPGHDDAVALMLACGAPELAVRAVTTVAGNVPLDKTTRNALQVLSLIGREDIPVGAGAEAPLARALRTAEDVHGESGLDGVKLAEPTFSIDRRGAVELMADVVEASAEPVTLIPTGPLTNIATFLAEYPRLKENIDRIVLMGGSIGPGNTTPAAEFNVYVDPEAARVVFESGLRITMVGLDVTRQATTGPKEVERLRTLGRIGEVTADLVTFSSDDYRKVFGSGDPPIHDAVAVAAVVEPAVLETHPMRVEIECESELTRGETVCDLRGVWGKTPNAEVALELDRETFFGILYRSLGELVD</sequence>
<evidence type="ECO:0000256" key="1">
    <source>
        <dbReference type="ARBA" id="ARBA00022801"/>
    </source>
</evidence>
<gene>
    <name evidence="4" type="ORF">AVDCRST_MAG28-1406</name>
</gene>